<proteinExistence type="predicted"/>
<reference evidence="1" key="1">
    <citation type="submission" date="2024-01" db="EMBL/GenBank/DDBJ databases">
        <title>The diversity of rhizobia nodulating Mimosa spp. in eleven states of Brazil covering several biomes is determined by host plant, location, and edaphic factors.</title>
        <authorList>
            <person name="Rouws L."/>
            <person name="Barauna A."/>
            <person name="Beukes C."/>
            <person name="De Faria S.M."/>
            <person name="Gross E."/>
            <person name="Dos Reis Junior F.B."/>
            <person name="Simon M."/>
            <person name="Maluk M."/>
            <person name="Odee D.W."/>
            <person name="Kenicer G."/>
            <person name="Young J.P.W."/>
            <person name="Reis V.M."/>
            <person name="Zilli J."/>
            <person name="James E.K."/>
        </authorList>
    </citation>
    <scope>NUCLEOTIDE SEQUENCE</scope>
    <source>
        <strain evidence="1">JPY452</strain>
    </source>
</reference>
<feature type="non-terminal residue" evidence="1">
    <location>
        <position position="1"/>
    </location>
</feature>
<dbReference type="Proteomes" id="UP001392318">
    <property type="component" value="Unassembled WGS sequence"/>
</dbReference>
<name>A0ACC6RXQ2_9BURK</name>
<sequence>CVRHAASVQSEPGSNSSVQYLLLFSVSLETGRSLKADRFQNKSKNLTYFSVRLLILLLLPVIPENDRVATASSAHTYRL</sequence>
<evidence type="ECO:0000313" key="2">
    <source>
        <dbReference type="Proteomes" id="UP001392318"/>
    </source>
</evidence>
<protein>
    <submittedName>
        <fullName evidence="1">Uncharacterized protein</fullName>
    </submittedName>
</protein>
<comment type="caution">
    <text evidence="1">The sequence shown here is derived from an EMBL/GenBank/DDBJ whole genome shotgun (WGS) entry which is preliminary data.</text>
</comment>
<dbReference type="EMBL" id="JAYMRU010000043">
    <property type="protein sequence ID" value="MEM5405570.1"/>
    <property type="molecule type" value="Genomic_DNA"/>
</dbReference>
<accession>A0ACC6RXQ2</accession>
<evidence type="ECO:0000313" key="1">
    <source>
        <dbReference type="EMBL" id="MEM5405570.1"/>
    </source>
</evidence>
<keyword evidence="2" id="KW-1185">Reference proteome</keyword>
<gene>
    <name evidence="1" type="ORF">VSR83_37125</name>
</gene>
<organism evidence="1 2">
    <name type="scientific">Paraburkholderia unamae</name>
    <dbReference type="NCBI Taxonomy" id="219649"/>
    <lineage>
        <taxon>Bacteria</taxon>
        <taxon>Pseudomonadati</taxon>
        <taxon>Pseudomonadota</taxon>
        <taxon>Betaproteobacteria</taxon>
        <taxon>Burkholderiales</taxon>
        <taxon>Burkholderiaceae</taxon>
        <taxon>Paraburkholderia</taxon>
    </lineage>
</organism>